<dbReference type="STRING" id="249352.SAMN05444395_11111"/>
<name>A0A167ZK66_9FLAO</name>
<evidence type="ECO:0000259" key="11">
    <source>
        <dbReference type="Pfam" id="PF00593"/>
    </source>
</evidence>
<evidence type="ECO:0000256" key="6">
    <source>
        <dbReference type="ARBA" id="ARBA00023136"/>
    </source>
</evidence>
<evidence type="ECO:0000313" key="13">
    <source>
        <dbReference type="EMBL" id="OAB30533.1"/>
    </source>
</evidence>
<evidence type="ECO:0000256" key="4">
    <source>
        <dbReference type="ARBA" id="ARBA00022692"/>
    </source>
</evidence>
<dbReference type="AlphaFoldDB" id="A0A167ZK66"/>
<feature type="signal peptide" evidence="10">
    <location>
        <begin position="1"/>
        <end position="28"/>
    </location>
</feature>
<dbReference type="InterPro" id="IPR037066">
    <property type="entry name" value="Plug_dom_sf"/>
</dbReference>
<keyword evidence="2 8" id="KW-0813">Transport</keyword>
<dbReference type="InterPro" id="IPR023996">
    <property type="entry name" value="TonB-dep_OMP_SusC/RagA"/>
</dbReference>
<evidence type="ECO:0000256" key="9">
    <source>
        <dbReference type="RuleBase" id="RU003357"/>
    </source>
</evidence>
<keyword evidence="5 9" id="KW-0798">TonB box</keyword>
<dbReference type="OrthoDB" id="9768177at2"/>
<evidence type="ECO:0000256" key="8">
    <source>
        <dbReference type="PROSITE-ProRule" id="PRU01360"/>
    </source>
</evidence>
<dbReference type="NCBIfam" id="TIGR04057">
    <property type="entry name" value="SusC_RagA_signa"/>
    <property type="match status" value="1"/>
</dbReference>
<protein>
    <submittedName>
        <fullName evidence="13">SusC/RagA family protein</fullName>
    </submittedName>
</protein>
<keyword evidence="14" id="KW-1185">Reference proteome</keyword>
<dbReference type="InterPro" id="IPR036942">
    <property type="entry name" value="Beta-barrel_TonB_sf"/>
</dbReference>
<dbReference type="Proteomes" id="UP000077164">
    <property type="component" value="Unassembled WGS sequence"/>
</dbReference>
<feature type="domain" description="TonB-dependent receptor plug" evidence="12">
    <location>
        <begin position="149"/>
        <end position="273"/>
    </location>
</feature>
<gene>
    <name evidence="13" type="ORF">FBFR_01675</name>
</gene>
<dbReference type="Gene3D" id="2.40.170.20">
    <property type="entry name" value="TonB-dependent receptor, beta-barrel domain"/>
    <property type="match status" value="1"/>
</dbReference>
<evidence type="ECO:0000259" key="12">
    <source>
        <dbReference type="Pfam" id="PF07715"/>
    </source>
</evidence>
<feature type="domain" description="TonB-dependent receptor-like beta-barrel" evidence="11">
    <location>
        <begin position="450"/>
        <end position="990"/>
    </location>
</feature>
<dbReference type="EMBL" id="LVJE01000003">
    <property type="protein sequence ID" value="OAB30533.1"/>
    <property type="molecule type" value="Genomic_DNA"/>
</dbReference>
<keyword evidence="6 8" id="KW-0472">Membrane</keyword>
<comment type="subcellular location">
    <subcellularLocation>
        <location evidence="1 8">Cell outer membrane</location>
        <topology evidence="1 8">Multi-pass membrane protein</topology>
    </subcellularLocation>
</comment>
<dbReference type="NCBIfam" id="TIGR04056">
    <property type="entry name" value="OMP_RagA_SusC"/>
    <property type="match status" value="1"/>
</dbReference>
<evidence type="ECO:0000256" key="5">
    <source>
        <dbReference type="ARBA" id="ARBA00023077"/>
    </source>
</evidence>
<dbReference type="SUPFAM" id="SSF49464">
    <property type="entry name" value="Carboxypeptidase regulatory domain-like"/>
    <property type="match status" value="1"/>
</dbReference>
<evidence type="ECO:0000256" key="10">
    <source>
        <dbReference type="SAM" id="SignalP"/>
    </source>
</evidence>
<keyword evidence="7 8" id="KW-0998">Cell outer membrane</keyword>
<evidence type="ECO:0000313" key="14">
    <source>
        <dbReference type="Proteomes" id="UP000077164"/>
    </source>
</evidence>
<keyword evidence="10" id="KW-0732">Signal</keyword>
<dbReference type="InterPro" id="IPR023997">
    <property type="entry name" value="TonB-dep_OMP_SusC/RagA_CS"/>
</dbReference>
<dbReference type="SUPFAM" id="SSF56935">
    <property type="entry name" value="Porins"/>
    <property type="match status" value="1"/>
</dbReference>
<accession>A0A167ZK66</accession>
<organism evidence="13 14">
    <name type="scientific">Flavobacterium fryxellicola</name>
    <dbReference type="NCBI Taxonomy" id="249352"/>
    <lineage>
        <taxon>Bacteria</taxon>
        <taxon>Pseudomonadati</taxon>
        <taxon>Bacteroidota</taxon>
        <taxon>Flavobacteriia</taxon>
        <taxon>Flavobacteriales</taxon>
        <taxon>Flavobacteriaceae</taxon>
        <taxon>Flavobacterium</taxon>
    </lineage>
</organism>
<evidence type="ECO:0000256" key="1">
    <source>
        <dbReference type="ARBA" id="ARBA00004571"/>
    </source>
</evidence>
<dbReference type="Gene3D" id="2.60.40.1120">
    <property type="entry name" value="Carboxypeptidase-like, regulatory domain"/>
    <property type="match status" value="1"/>
</dbReference>
<sequence>MKNISLNKGRRAWYFTICCCLYFTVSFAEVSKKEESGDCSANSLTLVSSFVGMTSQQQQITGTVTDNQGQMPGVTVSIKGKSTAVITDFDGKYTIAAVPADVLIFSFMGYKTIEMPVNSKTVINVVLQEDATNLQEVKVNAGYYSVKESERTGSIARITSKDIETQPVTNVLATMQGRMAGVNITQTTGMPGGGFDIQIRGQNSLRFDGNSPMYIVDGVPYASEPIGSLFTSGHLPRRTSPLNSINPGDIESIEVLKDADATAIYGSRGANGVVLISTKRGKAGKTKFTGSVSSGSGHVTRFMKLMNTEEYLVMRREAYANDGVTDYPANAYDINGTWDQKRYTNWQKELLGGNSSISTMQTSLSGGSKQTQFVLSGTYNKETTVFPGDYKYEKGNVHLNLNHESEDQRFRINFTTGYVVQNNTMPTADFTGTALSLAPNAPALYDALGNLNWENGTFDNPLQLLATDFKGRTNDLIANSLLSYSLFKGFEIKSSFGYSNLRYKELNLLPSTMYNPTYGLDSSSSLVFENNTSRNSWIIEPQANYQLTAGQVKIDLLAGSTFQQQMSNQVVHMGYGFSSNGLIENPASASLFSIMNSDATVYKYQAFFGRANFNWKGRYIINMTGRRDGSSRFGIANRFASFGAVGASWLFSDEPIVKKHAEFLSFGKLRASYGTTGNDQIGDYQYLDTYSTSGSNYEGISGLQPTRLFNKDFGWETNRKLEVALETGFLKDRIFLTAAWYRNRSSSQLLGVPLPGTTGFNLIQANLDAEVQNSGYELTLRTLNLQGDKLSWTTNFNFTSARNKLLSFPDLKGSSYQSQFIIGQPLNIVKVFHYIGLDPQTGTYQFEDLNGDGVLSANDDRGFVKELNPKFYGGLQNQLKYGAVQMDLLFQFVKQENYTEAFGTVLPGTMSNQPASFVSHWQNPGDSGPNQLYSTGINPTAQRANTLYSQSDAVIADASYIRLKNISLTYDLPKQWTKSFSCKLSVQGQNVLVLTSYKGGDPEFKTAGFMPPLRVYTSTLQITF</sequence>
<reference evidence="13 14" key="1">
    <citation type="submission" date="2016-03" db="EMBL/GenBank/DDBJ databases">
        <title>Draft genome sequence of Flavobacterium fryxellicola DSM 16209.</title>
        <authorList>
            <person name="Shin S.-K."/>
            <person name="Yi H."/>
        </authorList>
    </citation>
    <scope>NUCLEOTIDE SEQUENCE [LARGE SCALE GENOMIC DNA]</scope>
    <source>
        <strain evidence="13 14">DSM 16209</strain>
    </source>
</reference>
<dbReference type="Pfam" id="PF13715">
    <property type="entry name" value="CarbopepD_reg_2"/>
    <property type="match status" value="1"/>
</dbReference>
<evidence type="ECO:0000256" key="7">
    <source>
        <dbReference type="ARBA" id="ARBA00023237"/>
    </source>
</evidence>
<dbReference type="Pfam" id="PF07715">
    <property type="entry name" value="Plug"/>
    <property type="match status" value="1"/>
</dbReference>
<comment type="similarity">
    <text evidence="8 9">Belongs to the TonB-dependent receptor family.</text>
</comment>
<dbReference type="InterPro" id="IPR012910">
    <property type="entry name" value="Plug_dom"/>
</dbReference>
<dbReference type="InterPro" id="IPR039426">
    <property type="entry name" value="TonB-dep_rcpt-like"/>
</dbReference>
<comment type="caution">
    <text evidence="13">The sequence shown here is derived from an EMBL/GenBank/DDBJ whole genome shotgun (WGS) entry which is preliminary data.</text>
</comment>
<evidence type="ECO:0000256" key="2">
    <source>
        <dbReference type="ARBA" id="ARBA00022448"/>
    </source>
</evidence>
<dbReference type="Gene3D" id="2.170.130.10">
    <property type="entry name" value="TonB-dependent receptor, plug domain"/>
    <property type="match status" value="1"/>
</dbReference>
<keyword evidence="4 8" id="KW-0812">Transmembrane</keyword>
<feature type="chain" id="PRO_5007895007" evidence="10">
    <location>
        <begin position="29"/>
        <end position="1024"/>
    </location>
</feature>
<dbReference type="InterPro" id="IPR000531">
    <property type="entry name" value="Beta-barrel_TonB"/>
</dbReference>
<dbReference type="InterPro" id="IPR008969">
    <property type="entry name" value="CarboxyPept-like_regulatory"/>
</dbReference>
<keyword evidence="3 8" id="KW-1134">Transmembrane beta strand</keyword>
<dbReference type="GO" id="GO:0009279">
    <property type="term" value="C:cell outer membrane"/>
    <property type="evidence" value="ECO:0007669"/>
    <property type="project" value="UniProtKB-SubCell"/>
</dbReference>
<dbReference type="PROSITE" id="PS52016">
    <property type="entry name" value="TONB_DEPENDENT_REC_3"/>
    <property type="match status" value="1"/>
</dbReference>
<evidence type="ECO:0000256" key="3">
    <source>
        <dbReference type="ARBA" id="ARBA00022452"/>
    </source>
</evidence>
<dbReference type="Pfam" id="PF00593">
    <property type="entry name" value="TonB_dep_Rec_b-barrel"/>
    <property type="match status" value="1"/>
</dbReference>
<proteinExistence type="inferred from homology"/>